<feature type="transmembrane region" description="Helical" evidence="1">
    <location>
        <begin position="6"/>
        <end position="23"/>
    </location>
</feature>
<organism evidence="2 3">
    <name type="scientific">Arthrobacter wenxiniae</name>
    <dbReference type="NCBI Taxonomy" id="2713570"/>
    <lineage>
        <taxon>Bacteria</taxon>
        <taxon>Bacillati</taxon>
        <taxon>Actinomycetota</taxon>
        <taxon>Actinomycetes</taxon>
        <taxon>Micrococcales</taxon>
        <taxon>Micrococcaceae</taxon>
        <taxon>Arthrobacter</taxon>
    </lineage>
</organism>
<dbReference type="AlphaFoldDB" id="A0A7Y7LYH1"/>
<keyword evidence="1" id="KW-1133">Transmembrane helix</keyword>
<dbReference type="RefSeq" id="WP_176635182.1">
    <property type="nucleotide sequence ID" value="NZ_JAAMFM010000015.1"/>
</dbReference>
<name>A0A7Y7LYH1_9MICC</name>
<evidence type="ECO:0000313" key="3">
    <source>
        <dbReference type="Proteomes" id="UP000543556"/>
    </source>
</evidence>
<gene>
    <name evidence="2" type="ORF">G6034_11110</name>
</gene>
<keyword evidence="1" id="KW-0472">Membrane</keyword>
<proteinExistence type="predicted"/>
<dbReference type="Proteomes" id="UP000543556">
    <property type="component" value="Unassembled WGS sequence"/>
</dbReference>
<keyword evidence="3" id="KW-1185">Reference proteome</keyword>
<keyword evidence="1" id="KW-0812">Transmembrane</keyword>
<sequence length="70" mass="7670">MIYGILQWIFLALAFICGISAVLRIESFSTNSTQRVHHHADQQVLLGIMTVVFAVAGFVVAALAVRQGLR</sequence>
<feature type="transmembrane region" description="Helical" evidence="1">
    <location>
        <begin position="44"/>
        <end position="65"/>
    </location>
</feature>
<reference evidence="2 3" key="1">
    <citation type="submission" date="2020-02" db="EMBL/GenBank/DDBJ databases">
        <title>Genome sequence of strain AETb3-4.</title>
        <authorList>
            <person name="Gao J."/>
            <person name="Zhang X."/>
        </authorList>
    </citation>
    <scope>NUCLEOTIDE SEQUENCE [LARGE SCALE GENOMIC DNA]</scope>
    <source>
        <strain evidence="2 3">AETb3-4</strain>
    </source>
</reference>
<protein>
    <submittedName>
        <fullName evidence="2">Uncharacterized protein</fullName>
    </submittedName>
</protein>
<comment type="caution">
    <text evidence="2">The sequence shown here is derived from an EMBL/GenBank/DDBJ whole genome shotgun (WGS) entry which is preliminary data.</text>
</comment>
<dbReference type="EMBL" id="JAAMFM010000015">
    <property type="protein sequence ID" value="NVM95455.1"/>
    <property type="molecule type" value="Genomic_DNA"/>
</dbReference>
<evidence type="ECO:0000313" key="2">
    <source>
        <dbReference type="EMBL" id="NVM95455.1"/>
    </source>
</evidence>
<accession>A0A7Y7LYH1</accession>
<evidence type="ECO:0000256" key="1">
    <source>
        <dbReference type="SAM" id="Phobius"/>
    </source>
</evidence>